<dbReference type="InterPro" id="IPR041678">
    <property type="entry name" value="TetR_C_16"/>
</dbReference>
<evidence type="ECO:0000313" key="5">
    <source>
        <dbReference type="Proteomes" id="UP000280008"/>
    </source>
</evidence>
<keyword evidence="5" id="KW-1185">Reference proteome</keyword>
<proteinExistence type="predicted"/>
<name>A0A495ILA0_9MICO</name>
<sequence length="194" mass="20914">MPPSRRRPGRPPGRRSTRDAVLAAARARFAADGFAQTTIRSVAADAGVDGSQVIQFFRSKEELFAAVMAVPASALARFDEAFEGPAEQRGELVVRAFFDSWEQRRDESEPLMATLRGAFVNERARQNLSEFIQSRLLDGGGRHGDEEAVLRAGLAASLLVGVVTSRTIIGVPAIESASLEDLVRLLAPAVQAIL</sequence>
<dbReference type="PRINTS" id="PR00455">
    <property type="entry name" value="HTHTETR"/>
</dbReference>
<keyword evidence="1 2" id="KW-0238">DNA-binding</keyword>
<evidence type="ECO:0000256" key="2">
    <source>
        <dbReference type="PROSITE-ProRule" id="PRU00335"/>
    </source>
</evidence>
<dbReference type="InterPro" id="IPR050109">
    <property type="entry name" value="HTH-type_TetR-like_transc_reg"/>
</dbReference>
<dbReference type="Proteomes" id="UP000280008">
    <property type="component" value="Unassembled WGS sequence"/>
</dbReference>
<feature type="domain" description="HTH tetR-type" evidence="3">
    <location>
        <begin position="15"/>
        <end position="75"/>
    </location>
</feature>
<dbReference type="OrthoDB" id="3210235at2"/>
<dbReference type="SUPFAM" id="SSF46689">
    <property type="entry name" value="Homeodomain-like"/>
    <property type="match status" value="1"/>
</dbReference>
<gene>
    <name evidence="4" type="ORF">C8E83_3100</name>
</gene>
<evidence type="ECO:0000256" key="1">
    <source>
        <dbReference type="ARBA" id="ARBA00023125"/>
    </source>
</evidence>
<dbReference type="PANTHER" id="PTHR30055">
    <property type="entry name" value="HTH-TYPE TRANSCRIPTIONAL REGULATOR RUTR"/>
    <property type="match status" value="1"/>
</dbReference>
<dbReference type="PANTHER" id="PTHR30055:SF235">
    <property type="entry name" value="TRANSCRIPTIONAL REGULATORY PROTEIN"/>
    <property type="match status" value="1"/>
</dbReference>
<comment type="caution">
    <text evidence="4">The sequence shown here is derived from an EMBL/GenBank/DDBJ whole genome shotgun (WGS) entry which is preliminary data.</text>
</comment>
<evidence type="ECO:0000313" key="4">
    <source>
        <dbReference type="EMBL" id="RKR75936.1"/>
    </source>
</evidence>
<dbReference type="InterPro" id="IPR036271">
    <property type="entry name" value="Tet_transcr_reg_TetR-rel_C_sf"/>
</dbReference>
<dbReference type="PROSITE" id="PS50977">
    <property type="entry name" value="HTH_TETR_2"/>
    <property type="match status" value="1"/>
</dbReference>
<organism evidence="4 5">
    <name type="scientific">Frondihabitans australicus</name>
    <dbReference type="NCBI Taxonomy" id="386892"/>
    <lineage>
        <taxon>Bacteria</taxon>
        <taxon>Bacillati</taxon>
        <taxon>Actinomycetota</taxon>
        <taxon>Actinomycetes</taxon>
        <taxon>Micrococcales</taxon>
        <taxon>Microbacteriaceae</taxon>
        <taxon>Frondihabitans</taxon>
    </lineage>
</organism>
<dbReference type="Gene3D" id="1.10.10.60">
    <property type="entry name" value="Homeodomain-like"/>
    <property type="match status" value="1"/>
</dbReference>
<dbReference type="InterPro" id="IPR009057">
    <property type="entry name" value="Homeodomain-like_sf"/>
</dbReference>
<dbReference type="AlphaFoldDB" id="A0A495ILA0"/>
<dbReference type="GO" id="GO:0000976">
    <property type="term" value="F:transcription cis-regulatory region binding"/>
    <property type="evidence" value="ECO:0007669"/>
    <property type="project" value="TreeGrafter"/>
</dbReference>
<dbReference type="Gene3D" id="1.10.357.10">
    <property type="entry name" value="Tetracycline Repressor, domain 2"/>
    <property type="match status" value="1"/>
</dbReference>
<accession>A0A495ILA0</accession>
<dbReference type="Pfam" id="PF17920">
    <property type="entry name" value="TetR_C_16"/>
    <property type="match status" value="1"/>
</dbReference>
<dbReference type="GO" id="GO:0003700">
    <property type="term" value="F:DNA-binding transcription factor activity"/>
    <property type="evidence" value="ECO:0007669"/>
    <property type="project" value="TreeGrafter"/>
</dbReference>
<dbReference type="Pfam" id="PF00440">
    <property type="entry name" value="TetR_N"/>
    <property type="match status" value="1"/>
</dbReference>
<dbReference type="SUPFAM" id="SSF48498">
    <property type="entry name" value="Tetracyclin repressor-like, C-terminal domain"/>
    <property type="match status" value="1"/>
</dbReference>
<dbReference type="EMBL" id="RBKS01000001">
    <property type="protein sequence ID" value="RKR75936.1"/>
    <property type="molecule type" value="Genomic_DNA"/>
</dbReference>
<protein>
    <submittedName>
        <fullName evidence="4">TetR family transcriptional regulator</fullName>
    </submittedName>
</protein>
<evidence type="ECO:0000259" key="3">
    <source>
        <dbReference type="PROSITE" id="PS50977"/>
    </source>
</evidence>
<dbReference type="InterPro" id="IPR001647">
    <property type="entry name" value="HTH_TetR"/>
</dbReference>
<reference evidence="4 5" key="1">
    <citation type="submission" date="2018-10" db="EMBL/GenBank/DDBJ databases">
        <title>Sequencing the genomes of 1000 actinobacteria strains.</title>
        <authorList>
            <person name="Klenk H.-P."/>
        </authorList>
    </citation>
    <scope>NUCLEOTIDE SEQUENCE [LARGE SCALE GENOMIC DNA]</scope>
    <source>
        <strain evidence="4 5">DSM 17894</strain>
    </source>
</reference>
<feature type="DNA-binding region" description="H-T-H motif" evidence="2">
    <location>
        <begin position="38"/>
        <end position="57"/>
    </location>
</feature>